<dbReference type="GO" id="GO:0042742">
    <property type="term" value="P:defense response to bacterium"/>
    <property type="evidence" value="ECO:0007669"/>
    <property type="project" value="UniProtKB-KW"/>
</dbReference>
<dbReference type="InterPro" id="IPR002196">
    <property type="entry name" value="Glyco_hydro_24"/>
</dbReference>
<dbReference type="InterPro" id="IPR051018">
    <property type="entry name" value="Bacteriophage_GH24"/>
</dbReference>
<dbReference type="GO" id="GO:0016998">
    <property type="term" value="P:cell wall macromolecule catabolic process"/>
    <property type="evidence" value="ECO:0007669"/>
    <property type="project" value="InterPro"/>
</dbReference>
<dbReference type="GO" id="GO:0009253">
    <property type="term" value="P:peptidoglycan catabolic process"/>
    <property type="evidence" value="ECO:0007669"/>
    <property type="project" value="InterPro"/>
</dbReference>
<dbReference type="Gene3D" id="1.10.530.40">
    <property type="match status" value="1"/>
</dbReference>
<dbReference type="SUPFAM" id="SSF53955">
    <property type="entry name" value="Lysozyme-like"/>
    <property type="match status" value="1"/>
</dbReference>
<keyword evidence="2" id="KW-0929">Antimicrobial</keyword>
<protein>
    <submittedName>
        <fullName evidence="8">Glycoside hydrolase family 24 protein</fullName>
    </submittedName>
</protein>
<keyword evidence="7" id="KW-0732">Signal</keyword>
<evidence type="ECO:0000256" key="3">
    <source>
        <dbReference type="ARBA" id="ARBA00022638"/>
    </source>
</evidence>
<evidence type="ECO:0000256" key="4">
    <source>
        <dbReference type="ARBA" id="ARBA00022801"/>
    </source>
</evidence>
<keyword evidence="9" id="KW-1185">Reference proteome</keyword>
<dbReference type="InterPro" id="IPR034690">
    <property type="entry name" value="Endolysin_T4_type"/>
</dbReference>
<comment type="catalytic activity">
    <reaction evidence="1">
        <text>Hydrolysis of (1-&gt;4)-beta-linkages between N-acetylmuramic acid and N-acetyl-D-glucosamine residues in a peptidoglycan and between N-acetyl-D-glucosamine residues in chitodextrins.</text>
        <dbReference type="EC" id="3.2.1.17"/>
    </reaction>
</comment>
<organism evidence="8 9">
    <name type="scientific">Talaromyces islandicus</name>
    <name type="common">Penicillium islandicum</name>
    <dbReference type="NCBI Taxonomy" id="28573"/>
    <lineage>
        <taxon>Eukaryota</taxon>
        <taxon>Fungi</taxon>
        <taxon>Dikarya</taxon>
        <taxon>Ascomycota</taxon>
        <taxon>Pezizomycotina</taxon>
        <taxon>Eurotiomycetes</taxon>
        <taxon>Eurotiomycetidae</taxon>
        <taxon>Eurotiales</taxon>
        <taxon>Trichocomaceae</taxon>
        <taxon>Talaromyces</taxon>
        <taxon>Talaromyces sect. Islandici</taxon>
    </lineage>
</organism>
<dbReference type="Pfam" id="PF00959">
    <property type="entry name" value="Phage_lysozyme"/>
    <property type="match status" value="1"/>
</dbReference>
<evidence type="ECO:0000256" key="7">
    <source>
        <dbReference type="SAM" id="SignalP"/>
    </source>
</evidence>
<dbReference type="InterPro" id="IPR023346">
    <property type="entry name" value="Lysozyme-like_dom_sf"/>
</dbReference>
<evidence type="ECO:0000256" key="5">
    <source>
        <dbReference type="ARBA" id="ARBA00023200"/>
    </source>
</evidence>
<dbReference type="PANTHER" id="PTHR38107">
    <property type="match status" value="1"/>
</dbReference>
<dbReference type="PANTHER" id="PTHR38107:SF3">
    <property type="entry name" value="LYSOZYME RRRD-RELATED"/>
    <property type="match status" value="1"/>
</dbReference>
<dbReference type="InterPro" id="IPR023347">
    <property type="entry name" value="Lysozyme_dom_sf"/>
</dbReference>
<name>A0A0U1M3Y8_TALIS</name>
<evidence type="ECO:0000256" key="1">
    <source>
        <dbReference type="ARBA" id="ARBA00000632"/>
    </source>
</evidence>
<dbReference type="GO" id="GO:0003796">
    <property type="term" value="F:lysozyme activity"/>
    <property type="evidence" value="ECO:0007669"/>
    <property type="project" value="UniProtKB-EC"/>
</dbReference>
<gene>
    <name evidence="8" type="ORF">PISL3812_06775</name>
</gene>
<dbReference type="CDD" id="cd00737">
    <property type="entry name" value="lyz_endolysin_autolysin"/>
    <property type="match status" value="1"/>
</dbReference>
<keyword evidence="6" id="KW-0326">Glycosidase</keyword>
<dbReference type="HAMAP" id="MF_04110">
    <property type="entry name" value="ENDOLYSIN_T4"/>
    <property type="match status" value="1"/>
</dbReference>
<dbReference type="Proteomes" id="UP000054383">
    <property type="component" value="Unassembled WGS sequence"/>
</dbReference>
<dbReference type="GO" id="GO:0031640">
    <property type="term" value="P:killing of cells of another organism"/>
    <property type="evidence" value="ECO:0007669"/>
    <property type="project" value="UniProtKB-KW"/>
</dbReference>
<reference evidence="8 9" key="1">
    <citation type="submission" date="2015-04" db="EMBL/GenBank/DDBJ databases">
        <authorList>
            <person name="Syromyatnikov M.Y."/>
            <person name="Popov V.N."/>
        </authorList>
    </citation>
    <scope>NUCLEOTIDE SEQUENCE [LARGE SCALE GENOMIC DNA]</scope>
    <source>
        <strain evidence="8">WF-38-12</strain>
    </source>
</reference>
<sequence>MSFKNLLVATLPALAIACTGPPVNQNGLNLIKSFESFQPSVYDDGFGNPTIGYGHLCSDSACSEVPNQPLTEEAASQLLAGDLVTYQDALTNALADPVTLNDNQYGALVSWTYNVGAGNMQNSDLVSRMNAGENVVTVAHDELPQWNKANGHVVDGLTRRRQAELDLFDAPATEPALPVPC</sequence>
<evidence type="ECO:0000313" key="9">
    <source>
        <dbReference type="Proteomes" id="UP000054383"/>
    </source>
</evidence>
<dbReference type="AlphaFoldDB" id="A0A0U1M3Y8"/>
<feature type="chain" id="PRO_5006711517" evidence="7">
    <location>
        <begin position="18"/>
        <end position="181"/>
    </location>
</feature>
<dbReference type="InterPro" id="IPR033907">
    <property type="entry name" value="Endolysin_autolysin"/>
</dbReference>
<dbReference type="OMA" id="PQWNKAN"/>
<evidence type="ECO:0000256" key="6">
    <source>
        <dbReference type="ARBA" id="ARBA00023295"/>
    </source>
</evidence>
<keyword evidence="5" id="KW-1035">Host cytoplasm</keyword>
<dbReference type="EMBL" id="CVMT01000006">
    <property type="protein sequence ID" value="CRG89736.1"/>
    <property type="molecule type" value="Genomic_DNA"/>
</dbReference>
<accession>A0A0U1M3Y8</accession>
<feature type="signal peptide" evidence="7">
    <location>
        <begin position="1"/>
        <end position="17"/>
    </location>
</feature>
<proteinExistence type="inferred from homology"/>
<evidence type="ECO:0000256" key="2">
    <source>
        <dbReference type="ARBA" id="ARBA00022529"/>
    </source>
</evidence>
<dbReference type="PROSITE" id="PS51257">
    <property type="entry name" value="PROKAR_LIPOPROTEIN"/>
    <property type="match status" value="1"/>
</dbReference>
<evidence type="ECO:0000313" key="8">
    <source>
        <dbReference type="EMBL" id="CRG89736.1"/>
    </source>
</evidence>
<keyword evidence="4 8" id="KW-0378">Hydrolase</keyword>
<dbReference type="OrthoDB" id="5358886at2759"/>
<keyword evidence="3" id="KW-0081">Bacteriolytic enzyme</keyword>